<dbReference type="SUPFAM" id="SSF54001">
    <property type="entry name" value="Cysteine proteinases"/>
    <property type="match status" value="1"/>
</dbReference>
<dbReference type="GO" id="GO:0008234">
    <property type="term" value="F:cysteine-type peptidase activity"/>
    <property type="evidence" value="ECO:0007669"/>
    <property type="project" value="UniProtKB-KW"/>
</dbReference>
<dbReference type="PROSITE" id="PS51935">
    <property type="entry name" value="NLPC_P60"/>
    <property type="match status" value="1"/>
</dbReference>
<dbReference type="Gene3D" id="3.90.1720.10">
    <property type="entry name" value="endopeptidase domain like (from Nostoc punctiforme)"/>
    <property type="match status" value="1"/>
</dbReference>
<feature type="domain" description="NlpC/P60" evidence="7">
    <location>
        <begin position="58"/>
        <end position="204"/>
    </location>
</feature>
<evidence type="ECO:0000256" key="6">
    <source>
        <dbReference type="SAM" id="SignalP"/>
    </source>
</evidence>
<keyword evidence="4" id="KW-0788">Thiol protease</keyword>
<feature type="compositionally biased region" description="Basic residues" evidence="5">
    <location>
        <begin position="44"/>
        <end position="55"/>
    </location>
</feature>
<keyword evidence="3" id="KW-0378">Hydrolase</keyword>
<dbReference type="RefSeq" id="WP_169345897.1">
    <property type="nucleotide sequence ID" value="NZ_JABBJJ010000073.1"/>
</dbReference>
<evidence type="ECO:0000313" key="8">
    <source>
        <dbReference type="EMBL" id="NMO16608.1"/>
    </source>
</evidence>
<keyword evidence="6" id="KW-0732">Signal</keyword>
<feature type="chain" id="PRO_5032691185" evidence="6">
    <location>
        <begin position="24"/>
        <end position="239"/>
    </location>
</feature>
<dbReference type="InterPro" id="IPR007921">
    <property type="entry name" value="CHAP_dom"/>
</dbReference>
<protein>
    <submittedName>
        <fullName evidence="8">C40 family peptidase</fullName>
    </submittedName>
</protein>
<dbReference type="AlphaFoldDB" id="A0A848LHW7"/>
<keyword evidence="9" id="KW-1185">Reference proteome</keyword>
<evidence type="ECO:0000259" key="7">
    <source>
        <dbReference type="PROSITE" id="PS51935"/>
    </source>
</evidence>
<evidence type="ECO:0000256" key="1">
    <source>
        <dbReference type="ARBA" id="ARBA00007074"/>
    </source>
</evidence>
<evidence type="ECO:0000256" key="3">
    <source>
        <dbReference type="ARBA" id="ARBA00022801"/>
    </source>
</evidence>
<dbReference type="GO" id="GO:0006508">
    <property type="term" value="P:proteolysis"/>
    <property type="evidence" value="ECO:0007669"/>
    <property type="project" value="UniProtKB-KW"/>
</dbReference>
<feature type="region of interest" description="Disordered" evidence="5">
    <location>
        <begin position="36"/>
        <end position="60"/>
    </location>
</feature>
<evidence type="ECO:0000256" key="4">
    <source>
        <dbReference type="ARBA" id="ARBA00022807"/>
    </source>
</evidence>
<proteinExistence type="inferred from homology"/>
<dbReference type="EMBL" id="JABBJJ010000073">
    <property type="protein sequence ID" value="NMO16608.1"/>
    <property type="molecule type" value="Genomic_DNA"/>
</dbReference>
<comment type="similarity">
    <text evidence="1">Belongs to the peptidase C40 family.</text>
</comment>
<gene>
    <name evidence="8" type="ORF">HG543_17335</name>
</gene>
<evidence type="ECO:0000256" key="2">
    <source>
        <dbReference type="ARBA" id="ARBA00022670"/>
    </source>
</evidence>
<sequence length="239" mass="25848">MLRHVLVVAVAVLTSVSHGSAHAAARAEAPVSARAAVRQASPASKKKAAPKRKAVSRPQVGQRIAGRAAGLVGVASLRTVSDTVPDDCTGLVRLAYSSAGIDLMAPVPGRRGENGVTHIYRAVRRRGALHRTKPRPGDLVFFRETYDRDRDGRRDDGLTHVGVVEHVSAGGLVTFIHRGGKGVARSRMHLRWPTTHRARTRRVVLNDYLRRASREHRAYVTGELFAGFASPEALAPSSR</sequence>
<keyword evidence="2" id="KW-0645">Protease</keyword>
<dbReference type="InterPro" id="IPR038765">
    <property type="entry name" value="Papain-like_cys_pep_sf"/>
</dbReference>
<comment type="caution">
    <text evidence="8">The sequence shown here is derived from an EMBL/GenBank/DDBJ whole genome shotgun (WGS) entry which is preliminary data.</text>
</comment>
<evidence type="ECO:0000256" key="5">
    <source>
        <dbReference type="SAM" id="MobiDB-lite"/>
    </source>
</evidence>
<dbReference type="Pfam" id="PF05257">
    <property type="entry name" value="CHAP"/>
    <property type="match status" value="1"/>
</dbReference>
<accession>A0A848LHW7</accession>
<evidence type="ECO:0000313" key="9">
    <source>
        <dbReference type="Proteomes" id="UP000518300"/>
    </source>
</evidence>
<dbReference type="InterPro" id="IPR000064">
    <property type="entry name" value="NLP_P60_dom"/>
</dbReference>
<reference evidence="8 9" key="1">
    <citation type="submission" date="2020-04" db="EMBL/GenBank/DDBJ databases">
        <title>Draft genome of Pyxidicoccus fallax type strain.</title>
        <authorList>
            <person name="Whitworth D.E."/>
        </authorList>
    </citation>
    <scope>NUCLEOTIDE SEQUENCE [LARGE SCALE GENOMIC DNA]</scope>
    <source>
        <strain evidence="8 9">DSM 14698</strain>
    </source>
</reference>
<name>A0A848LHW7_9BACT</name>
<dbReference type="Proteomes" id="UP000518300">
    <property type="component" value="Unassembled WGS sequence"/>
</dbReference>
<feature type="signal peptide" evidence="6">
    <location>
        <begin position="1"/>
        <end position="23"/>
    </location>
</feature>
<organism evidence="8 9">
    <name type="scientific">Pyxidicoccus fallax</name>
    <dbReference type="NCBI Taxonomy" id="394095"/>
    <lineage>
        <taxon>Bacteria</taxon>
        <taxon>Pseudomonadati</taxon>
        <taxon>Myxococcota</taxon>
        <taxon>Myxococcia</taxon>
        <taxon>Myxococcales</taxon>
        <taxon>Cystobacterineae</taxon>
        <taxon>Myxococcaceae</taxon>
        <taxon>Pyxidicoccus</taxon>
    </lineage>
</organism>